<keyword evidence="5" id="KW-0653">Protein transport</keyword>
<evidence type="ECO:0008006" key="11">
    <source>
        <dbReference type="Google" id="ProtNLM"/>
    </source>
</evidence>
<dbReference type="OrthoDB" id="441172at2759"/>
<evidence type="ECO:0000256" key="7">
    <source>
        <dbReference type="SAM" id="Coils"/>
    </source>
</evidence>
<organism evidence="9 10">
    <name type="scientific">Psylliodes chrysocephalus</name>
    <dbReference type="NCBI Taxonomy" id="3402493"/>
    <lineage>
        <taxon>Eukaryota</taxon>
        <taxon>Metazoa</taxon>
        <taxon>Ecdysozoa</taxon>
        <taxon>Arthropoda</taxon>
        <taxon>Hexapoda</taxon>
        <taxon>Insecta</taxon>
        <taxon>Pterygota</taxon>
        <taxon>Neoptera</taxon>
        <taxon>Endopterygota</taxon>
        <taxon>Coleoptera</taxon>
        <taxon>Polyphaga</taxon>
        <taxon>Cucujiformia</taxon>
        <taxon>Chrysomeloidea</taxon>
        <taxon>Chrysomelidae</taxon>
        <taxon>Galerucinae</taxon>
        <taxon>Alticini</taxon>
        <taxon>Psylliodes</taxon>
    </lineage>
</organism>
<dbReference type="EMBL" id="OV651826">
    <property type="protein sequence ID" value="CAH1103164.1"/>
    <property type="molecule type" value="Genomic_DNA"/>
</dbReference>
<dbReference type="AlphaFoldDB" id="A0A9P0CQ81"/>
<proteinExistence type="inferred from homology"/>
<evidence type="ECO:0000256" key="4">
    <source>
        <dbReference type="ARBA" id="ARBA00022753"/>
    </source>
</evidence>
<dbReference type="GO" id="GO:0032511">
    <property type="term" value="P:late endosome to vacuole transport via multivesicular body sorting pathway"/>
    <property type="evidence" value="ECO:0007669"/>
    <property type="project" value="TreeGrafter"/>
</dbReference>
<dbReference type="Gene3D" id="6.10.140.1230">
    <property type="match status" value="1"/>
</dbReference>
<sequence length="210" mass="23858">MGIIFGKKKKPSRVTEQDKAILQLKQQRDKLKQYQRRIELSLVKDKELAKKLLNNGQKERAKLLLKKKRYQEQILSKLDGQLSNLESMASDIEFAQVEVQVVEGLKTGNEALKKVNAALNIEDIERILDETREGVDKQNEINELLSGQLTDEDEAAVEDELAAIISEEMPAVPSQEPEVQANESAEEDEKDQEIVKKPKEKEKENIPVLA</sequence>
<dbReference type="Pfam" id="PF03357">
    <property type="entry name" value="Snf7"/>
    <property type="match status" value="1"/>
</dbReference>
<dbReference type="GO" id="GO:0005771">
    <property type="term" value="C:multivesicular body"/>
    <property type="evidence" value="ECO:0007669"/>
    <property type="project" value="TreeGrafter"/>
</dbReference>
<keyword evidence="6" id="KW-0472">Membrane</keyword>
<comment type="subcellular location">
    <subcellularLocation>
        <location evidence="1">Endosome membrane</location>
    </subcellularLocation>
</comment>
<protein>
    <recommendedName>
        <fullName evidence="11">Charged multivesicular body protein 6</fullName>
    </recommendedName>
</protein>
<evidence type="ECO:0000256" key="3">
    <source>
        <dbReference type="ARBA" id="ARBA00022448"/>
    </source>
</evidence>
<evidence type="ECO:0000256" key="1">
    <source>
        <dbReference type="ARBA" id="ARBA00004608"/>
    </source>
</evidence>
<keyword evidence="3" id="KW-0813">Transport</keyword>
<dbReference type="Proteomes" id="UP001153636">
    <property type="component" value="Chromosome 14"/>
</dbReference>
<dbReference type="GO" id="GO:0015031">
    <property type="term" value="P:protein transport"/>
    <property type="evidence" value="ECO:0007669"/>
    <property type="project" value="UniProtKB-KW"/>
</dbReference>
<gene>
    <name evidence="9" type="ORF">PSYICH_LOCUS4524</name>
</gene>
<keyword evidence="7" id="KW-0175">Coiled coil</keyword>
<dbReference type="PANTHER" id="PTHR22761">
    <property type="entry name" value="CHARGED MULTIVESICULAR BODY PROTEIN"/>
    <property type="match status" value="1"/>
</dbReference>
<dbReference type="InterPro" id="IPR005024">
    <property type="entry name" value="Snf7_fam"/>
</dbReference>
<name>A0A9P0CQ81_9CUCU</name>
<feature type="compositionally biased region" description="Basic and acidic residues" evidence="8">
    <location>
        <begin position="192"/>
        <end position="210"/>
    </location>
</feature>
<keyword evidence="10" id="KW-1185">Reference proteome</keyword>
<dbReference type="PANTHER" id="PTHR22761:SF5">
    <property type="entry name" value="CHARGED MULTIVESICULAR BODY PROTEIN 6"/>
    <property type="match status" value="1"/>
</dbReference>
<evidence type="ECO:0000256" key="2">
    <source>
        <dbReference type="ARBA" id="ARBA00006190"/>
    </source>
</evidence>
<evidence type="ECO:0000256" key="8">
    <source>
        <dbReference type="SAM" id="MobiDB-lite"/>
    </source>
</evidence>
<evidence type="ECO:0000256" key="6">
    <source>
        <dbReference type="ARBA" id="ARBA00023136"/>
    </source>
</evidence>
<feature type="region of interest" description="Disordered" evidence="8">
    <location>
        <begin position="167"/>
        <end position="210"/>
    </location>
</feature>
<evidence type="ECO:0000313" key="9">
    <source>
        <dbReference type="EMBL" id="CAH1103164.1"/>
    </source>
</evidence>
<keyword evidence="4" id="KW-0967">Endosome</keyword>
<evidence type="ECO:0000313" key="10">
    <source>
        <dbReference type="Proteomes" id="UP001153636"/>
    </source>
</evidence>
<reference evidence="9" key="1">
    <citation type="submission" date="2022-01" db="EMBL/GenBank/DDBJ databases">
        <authorList>
            <person name="King R."/>
        </authorList>
    </citation>
    <scope>NUCLEOTIDE SEQUENCE</scope>
</reference>
<dbReference type="GO" id="GO:0000815">
    <property type="term" value="C:ESCRT III complex"/>
    <property type="evidence" value="ECO:0007669"/>
    <property type="project" value="TreeGrafter"/>
</dbReference>
<comment type="similarity">
    <text evidence="2">Belongs to the SNF7 family.</text>
</comment>
<evidence type="ECO:0000256" key="5">
    <source>
        <dbReference type="ARBA" id="ARBA00022927"/>
    </source>
</evidence>
<accession>A0A9P0CQ81</accession>
<dbReference type="GO" id="GO:0006900">
    <property type="term" value="P:vesicle budding from membrane"/>
    <property type="evidence" value="ECO:0007669"/>
    <property type="project" value="TreeGrafter"/>
</dbReference>
<feature type="coiled-coil region" evidence="7">
    <location>
        <begin position="17"/>
        <end position="73"/>
    </location>
</feature>